<feature type="signal peptide" evidence="2">
    <location>
        <begin position="1"/>
        <end position="50"/>
    </location>
</feature>
<dbReference type="InterPro" id="IPR035398">
    <property type="entry name" value="Bac_rhamnosid_C"/>
</dbReference>
<dbReference type="RefSeq" id="WP_344975481.1">
    <property type="nucleotide sequence ID" value="NZ_BAAAVI010000035.1"/>
</dbReference>
<dbReference type="PANTHER" id="PTHR34987">
    <property type="entry name" value="C, PUTATIVE (AFU_ORTHOLOGUE AFUA_3G02880)-RELATED"/>
    <property type="match status" value="1"/>
</dbReference>
<feature type="domain" description="Alpha-L-rhamnosidase six-hairpin glycosidase" evidence="3">
    <location>
        <begin position="270"/>
        <end position="488"/>
    </location>
</feature>
<dbReference type="Proteomes" id="UP001500831">
    <property type="component" value="Unassembled WGS sequence"/>
</dbReference>
<feature type="domain" description="Alpha-L-rhamnosidase C-terminal" evidence="4">
    <location>
        <begin position="586"/>
        <end position="651"/>
    </location>
</feature>
<keyword evidence="6" id="KW-1185">Reference proteome</keyword>
<dbReference type="EMBL" id="BAAAVI010000035">
    <property type="protein sequence ID" value="GAA2883914.1"/>
    <property type="molecule type" value="Genomic_DNA"/>
</dbReference>
<dbReference type="Gene3D" id="2.60.120.260">
    <property type="entry name" value="Galactose-binding domain-like"/>
    <property type="match status" value="1"/>
</dbReference>
<feature type="region of interest" description="Disordered" evidence="1">
    <location>
        <begin position="1"/>
        <end position="21"/>
    </location>
</feature>
<protein>
    <submittedName>
        <fullName evidence="5">Alpha-L-rhamnosidase C-terminal domain-containing protein</fullName>
    </submittedName>
</protein>
<dbReference type="SUPFAM" id="SSF48208">
    <property type="entry name" value="Six-hairpin glycosidases"/>
    <property type="match status" value="1"/>
</dbReference>
<keyword evidence="2" id="KW-0732">Signal</keyword>
<evidence type="ECO:0000313" key="6">
    <source>
        <dbReference type="Proteomes" id="UP001500831"/>
    </source>
</evidence>
<dbReference type="Gene3D" id="1.50.10.10">
    <property type="match status" value="1"/>
</dbReference>
<evidence type="ECO:0000256" key="1">
    <source>
        <dbReference type="SAM" id="MobiDB-lite"/>
    </source>
</evidence>
<comment type="caution">
    <text evidence="5">The sequence shown here is derived from an EMBL/GenBank/DDBJ whole genome shotgun (WGS) entry which is preliminary data.</text>
</comment>
<accession>A0ABP6IJ21</accession>
<gene>
    <name evidence="5" type="ORF">GCM10010517_47220</name>
</gene>
<evidence type="ECO:0000313" key="5">
    <source>
        <dbReference type="EMBL" id="GAA2883914.1"/>
    </source>
</evidence>
<dbReference type="InterPro" id="IPR008928">
    <property type="entry name" value="6-hairpin_glycosidase_sf"/>
</dbReference>
<evidence type="ECO:0000259" key="4">
    <source>
        <dbReference type="Pfam" id="PF17390"/>
    </source>
</evidence>
<dbReference type="Pfam" id="PF17390">
    <property type="entry name" value="Bac_rhamnosid_C"/>
    <property type="match status" value="1"/>
</dbReference>
<dbReference type="InterPro" id="IPR012341">
    <property type="entry name" value="6hp_glycosidase-like_sf"/>
</dbReference>
<feature type="compositionally biased region" description="Low complexity" evidence="1">
    <location>
        <begin position="7"/>
        <end position="21"/>
    </location>
</feature>
<organism evidence="5 6">
    <name type="scientific">Streptosporangium fragile</name>
    <dbReference type="NCBI Taxonomy" id="46186"/>
    <lineage>
        <taxon>Bacteria</taxon>
        <taxon>Bacillati</taxon>
        <taxon>Actinomycetota</taxon>
        <taxon>Actinomycetes</taxon>
        <taxon>Streptosporangiales</taxon>
        <taxon>Streptosporangiaceae</taxon>
        <taxon>Streptosporangium</taxon>
    </lineage>
</organism>
<sequence length="702" mass="75696">MNIQKQRTPNTPTTPGTPATRRSARGMLAAASLSALLAPTLLVPSAVADAEPVSPATQERPWDAYNYSPPSRTVKPVAIHNTQGTVTDAAAVLSGKPTRISGAGSYVTLDFGKNVSGLVTLRFAGSDGAQRVGLAFNESSAYVGTVSDASTGGPRSRDGALYAEVNGGTTYTTPAKHLRGGFRYLTIFMDSAGWVDLDQVSLYFTPAPKMADPRAYANYFYSSDELLNKIWYAGAYTIQLNTIDPKTGRIWEAPPVAWDNSGDVGVGDTILVDGAKRDRTVWPGDLGIEIPAAYAAFNDTESARNALTTVYLHQRDTGELPYAGPMLNKYGSDTYHMWTLATTWDYYLYTGDRGWLGGIWEDYKQGVDFISQKVNDRGLLSITGTSDSVRILAKGENLIANVLLWRVLTTGSKLAEVQGDPALARSYADRAAALRTAVDTHLWDEATGAYKFYPTSPIHAQDGNALAVWYGLADRAKARRISAYLTTNWNDVGSTAPENKGNPGVFSGSMEVNAHFAAGGQAADQAGVDIIRRQWGYMLNHPQGTGSTFWESYRAGESCVFCSTYVSLAHAWATGPTPALTFSVLGLNPTGTGGRSFDFVPHPADLTFARGRITTTLGPVEGSWRVDRARGRYDAELTVPRGATGRAGVPTFGKEITVFVDGRLAWNGTKAKAYGAYTDGEYVYLDGLTGGRHEIRSHRHDD</sequence>
<dbReference type="Gene3D" id="2.60.420.10">
    <property type="entry name" value="Maltose phosphorylase, domain 3"/>
    <property type="match status" value="1"/>
</dbReference>
<dbReference type="InterPro" id="IPR006311">
    <property type="entry name" value="TAT_signal"/>
</dbReference>
<dbReference type="PROSITE" id="PS51318">
    <property type="entry name" value="TAT"/>
    <property type="match status" value="1"/>
</dbReference>
<proteinExistence type="predicted"/>
<feature type="chain" id="PRO_5045470825" evidence="2">
    <location>
        <begin position="51"/>
        <end position="702"/>
    </location>
</feature>
<dbReference type="PANTHER" id="PTHR34987:SF6">
    <property type="entry name" value="ALPHA-L-RHAMNOSIDASE SIX-HAIRPIN GLYCOSIDASE DOMAIN-CONTAINING PROTEIN"/>
    <property type="match status" value="1"/>
</dbReference>
<reference evidence="6" key="1">
    <citation type="journal article" date="2019" name="Int. J. Syst. Evol. Microbiol.">
        <title>The Global Catalogue of Microorganisms (GCM) 10K type strain sequencing project: providing services to taxonomists for standard genome sequencing and annotation.</title>
        <authorList>
            <consortium name="The Broad Institute Genomics Platform"/>
            <consortium name="The Broad Institute Genome Sequencing Center for Infectious Disease"/>
            <person name="Wu L."/>
            <person name="Ma J."/>
        </authorList>
    </citation>
    <scope>NUCLEOTIDE SEQUENCE [LARGE SCALE GENOMIC DNA]</scope>
    <source>
        <strain evidence="6">JCM 6242</strain>
    </source>
</reference>
<dbReference type="InterPro" id="IPR035396">
    <property type="entry name" value="Bac_rhamnosid6H"/>
</dbReference>
<evidence type="ECO:0000259" key="3">
    <source>
        <dbReference type="Pfam" id="PF17389"/>
    </source>
</evidence>
<dbReference type="Pfam" id="PF17389">
    <property type="entry name" value="Bac_rhamnosid6H"/>
    <property type="match status" value="1"/>
</dbReference>
<name>A0ABP6IJ21_9ACTN</name>
<evidence type="ECO:0000256" key="2">
    <source>
        <dbReference type="SAM" id="SignalP"/>
    </source>
</evidence>